<evidence type="ECO:0000259" key="1">
    <source>
        <dbReference type="Pfam" id="PF18899"/>
    </source>
</evidence>
<dbReference type="Pfam" id="PF18899">
    <property type="entry name" value="DUF5655"/>
    <property type="match status" value="1"/>
</dbReference>
<accession>A0A939PJM8</accession>
<keyword evidence="3" id="KW-1185">Reference proteome</keyword>
<sequence>MSRWTCPECEREFGLVRQSHVCAPGCTVEETFAGRPPYQREIYDALLAYARGLGPVHADSVRVGVFLLSDRKFAEIRPMARALSIELFLPHPLVNERVMRAVPIGRGRTWHSIRLRGVEQVDDELLGWVGEAFDAATD</sequence>
<dbReference type="EMBL" id="JAGEOJ010000012">
    <property type="protein sequence ID" value="MBO2451034.1"/>
    <property type="molecule type" value="Genomic_DNA"/>
</dbReference>
<protein>
    <recommendedName>
        <fullName evidence="1">DUF5655 domain-containing protein</fullName>
    </recommendedName>
</protein>
<dbReference type="InterPro" id="IPR043714">
    <property type="entry name" value="DUF5655"/>
</dbReference>
<dbReference type="RefSeq" id="WP_208258945.1">
    <property type="nucleotide sequence ID" value="NZ_JAGEOJ010000012.1"/>
</dbReference>
<dbReference type="Proteomes" id="UP000669179">
    <property type="component" value="Unassembled WGS sequence"/>
</dbReference>
<feature type="domain" description="DUF5655" evidence="1">
    <location>
        <begin position="28"/>
        <end position="134"/>
    </location>
</feature>
<name>A0A939PJM8_9ACTN</name>
<evidence type="ECO:0000313" key="2">
    <source>
        <dbReference type="EMBL" id="MBO2451034.1"/>
    </source>
</evidence>
<evidence type="ECO:0000313" key="3">
    <source>
        <dbReference type="Proteomes" id="UP000669179"/>
    </source>
</evidence>
<dbReference type="AlphaFoldDB" id="A0A939PJM8"/>
<proteinExistence type="predicted"/>
<comment type="caution">
    <text evidence="2">The sequence shown here is derived from an EMBL/GenBank/DDBJ whole genome shotgun (WGS) entry which is preliminary data.</text>
</comment>
<reference evidence="2" key="1">
    <citation type="submission" date="2021-03" db="EMBL/GenBank/DDBJ databases">
        <authorList>
            <person name="Kanchanasin P."/>
            <person name="Saeng-In P."/>
            <person name="Phongsopitanun W."/>
            <person name="Yuki M."/>
            <person name="Kudo T."/>
            <person name="Ohkuma M."/>
            <person name="Tanasupawat S."/>
        </authorList>
    </citation>
    <scope>NUCLEOTIDE SEQUENCE</scope>
    <source>
        <strain evidence="2">GKU 128</strain>
    </source>
</reference>
<gene>
    <name evidence="2" type="ORF">J4573_28320</name>
</gene>
<organism evidence="2 3">
    <name type="scientific">Actinomadura barringtoniae</name>
    <dbReference type="NCBI Taxonomy" id="1427535"/>
    <lineage>
        <taxon>Bacteria</taxon>
        <taxon>Bacillati</taxon>
        <taxon>Actinomycetota</taxon>
        <taxon>Actinomycetes</taxon>
        <taxon>Streptosporangiales</taxon>
        <taxon>Thermomonosporaceae</taxon>
        <taxon>Actinomadura</taxon>
    </lineage>
</organism>